<dbReference type="Proteomes" id="UP000069620">
    <property type="component" value="Unassembled WGS sequence"/>
</dbReference>
<comment type="caution">
    <text evidence="3">The sequence shown here is derived from an EMBL/GenBank/DDBJ whole genome shotgun (WGS) entry which is preliminary data.</text>
</comment>
<dbReference type="Gene3D" id="3.30.2400.10">
    <property type="entry name" value="Major capsid protein gp5"/>
    <property type="match status" value="1"/>
</dbReference>
<reference evidence="4" key="2">
    <citation type="submission" date="2016-02" db="EMBL/GenBank/DDBJ databases">
        <title>Draft genome sequence of five rapidly growing Mycobacterium species.</title>
        <authorList>
            <person name="Katahira K."/>
            <person name="Gotou Y."/>
            <person name="Iida K."/>
            <person name="Ogura Y."/>
            <person name="Hayashi T."/>
        </authorList>
    </citation>
    <scope>NUCLEOTIDE SEQUENCE [LARGE SCALE GENOMIC DNA]</scope>
    <source>
        <strain evidence="4">JCM15654</strain>
    </source>
</reference>
<accession>A0A100VX29</accession>
<name>A0A100VX29_9MYCO</name>
<feature type="domain" description="Phage capsid-like C-terminal" evidence="2">
    <location>
        <begin position="196"/>
        <end position="471"/>
    </location>
</feature>
<dbReference type="InterPro" id="IPR054612">
    <property type="entry name" value="Phage_capsid-like_C"/>
</dbReference>
<evidence type="ECO:0000259" key="2">
    <source>
        <dbReference type="Pfam" id="PF05065"/>
    </source>
</evidence>
<dbReference type="SUPFAM" id="SSF56563">
    <property type="entry name" value="Major capsid protein gp5"/>
    <property type="match status" value="1"/>
</dbReference>
<dbReference type="Pfam" id="PF05065">
    <property type="entry name" value="Phage_capsid"/>
    <property type="match status" value="1"/>
</dbReference>
<keyword evidence="4" id="KW-1185">Reference proteome</keyword>
<reference evidence="4" key="1">
    <citation type="journal article" date="2016" name="Genome Announc.">
        <title>Draft Genome Sequences of Five Rapidly Growing Mycobacterium Species, M. thermoresistibile, M. fortuitum subsp. acetamidolyticum, M. canariasense, M. brisbanense, and M. novocastrense.</title>
        <authorList>
            <person name="Katahira K."/>
            <person name="Ogura Y."/>
            <person name="Gotoh Y."/>
            <person name="Hayashi T."/>
        </authorList>
    </citation>
    <scope>NUCLEOTIDE SEQUENCE [LARGE SCALE GENOMIC DNA]</scope>
    <source>
        <strain evidence="4">JCM15654</strain>
    </source>
</reference>
<evidence type="ECO:0000313" key="3">
    <source>
        <dbReference type="EMBL" id="GAS87539.1"/>
    </source>
</evidence>
<proteinExistence type="predicted"/>
<dbReference type="STRING" id="146020.RMCB_1635"/>
<gene>
    <name evidence="3" type="ORF">RMCB_1635</name>
</gene>
<dbReference type="RefSeq" id="WP_062828393.1">
    <property type="nucleotide sequence ID" value="NZ_BCSX01000019.1"/>
</dbReference>
<organism evidence="3 4">
    <name type="scientific">Mycolicibacterium brisbanense</name>
    <dbReference type="NCBI Taxonomy" id="146020"/>
    <lineage>
        <taxon>Bacteria</taxon>
        <taxon>Bacillati</taxon>
        <taxon>Actinomycetota</taxon>
        <taxon>Actinomycetes</taxon>
        <taxon>Mycobacteriales</taxon>
        <taxon>Mycobacteriaceae</taxon>
        <taxon>Mycolicibacterium</taxon>
    </lineage>
</organism>
<dbReference type="NCBIfam" id="TIGR01554">
    <property type="entry name" value="major_cap_HK97"/>
    <property type="match status" value="1"/>
</dbReference>
<dbReference type="EMBL" id="BCSX01000019">
    <property type="protein sequence ID" value="GAS87539.1"/>
    <property type="molecule type" value="Genomic_DNA"/>
</dbReference>
<evidence type="ECO:0000256" key="1">
    <source>
        <dbReference type="ARBA" id="ARBA00004328"/>
    </source>
</evidence>
<protein>
    <recommendedName>
        <fullName evidence="2">Phage capsid-like C-terminal domain-containing protein</fullName>
    </recommendedName>
</protein>
<dbReference type="InterPro" id="IPR024455">
    <property type="entry name" value="Phage_capsid"/>
</dbReference>
<comment type="subcellular location">
    <subcellularLocation>
        <location evidence="1">Virion</location>
    </subcellularLocation>
</comment>
<sequence length="473" mass="50486">MTDTDVSTMTMEQTRAAAQQLLDSTTGDLEGADAERFQALSARAQQLREQEQKRDTARRDMVQRLASGEARAFAGTSSLGDEQRAVDRAPAGPAVQLRDTAMQTLERAVDAERLDARGAELVEDLMTRSGTPMSQTWTQRYAAAAGSEHYERAFAKLIGNPTQGHLTWTPEEADAYRRVAEVQAEQRAMSTGDSTGGYMIPLTLDPAIMLTSNGSINPLRQISRVVQTTTDTWQGVTSAGVTAEWIAEAAEVADASPTLAGPSIPVNKADAFVPFSFEVQGDALNFMSELGGLLTDAAEQLSNTAFTTGSGTGQPKGIITALTGGPSSVDTAAVATLAAGDIYALQNALPPRFQANAQWCASLGILNNLRQLETTAGALKFPSLQDNPPRLLGRAANELSNMVATTTTGSKMALYGDFRQGFVIVDRIGSTLELVPHLFGANRRPTGQRGALLWFRTGSDVVVPNAFRMLNAK</sequence>
<evidence type="ECO:0000313" key="4">
    <source>
        <dbReference type="Proteomes" id="UP000069620"/>
    </source>
</evidence>
<dbReference type="AlphaFoldDB" id="A0A100VX29"/>
<dbReference type="OrthoDB" id="3690431at2"/>